<keyword evidence="2" id="KW-0175">Coiled coil</keyword>
<dbReference type="EMBL" id="LJZR01000022">
    <property type="protein sequence ID" value="KPQ34189.1"/>
    <property type="molecule type" value="Genomic_DNA"/>
</dbReference>
<organism evidence="4 5">
    <name type="scientific">Phormidesmis priestleyi Ana</name>
    <dbReference type="NCBI Taxonomy" id="1666911"/>
    <lineage>
        <taxon>Bacteria</taxon>
        <taxon>Bacillati</taxon>
        <taxon>Cyanobacteriota</taxon>
        <taxon>Cyanophyceae</taxon>
        <taxon>Leptolyngbyales</taxon>
        <taxon>Leptolyngbyaceae</taxon>
        <taxon>Phormidesmis</taxon>
    </lineage>
</organism>
<dbReference type="InterPro" id="IPR016772">
    <property type="entry name" value="UCP020408"/>
</dbReference>
<dbReference type="AlphaFoldDB" id="A0A0P8BKE7"/>
<reference evidence="4 5" key="1">
    <citation type="submission" date="2015-09" db="EMBL/GenBank/DDBJ databases">
        <title>Identification and resolution of microdiversity through metagenomic sequencing of parallel consortia.</title>
        <authorList>
            <person name="Nelson W.C."/>
            <person name="Romine M.F."/>
            <person name="Lindemann S.R."/>
        </authorList>
    </citation>
    <scope>NUCLEOTIDE SEQUENCE [LARGE SCALE GENOMIC DNA]</scope>
    <source>
        <strain evidence="4">Ana</strain>
    </source>
</reference>
<evidence type="ECO:0000313" key="4">
    <source>
        <dbReference type="EMBL" id="KPQ34189.1"/>
    </source>
</evidence>
<feature type="region of interest" description="Disordered" evidence="3">
    <location>
        <begin position="165"/>
        <end position="189"/>
    </location>
</feature>
<feature type="coiled-coil region" evidence="2">
    <location>
        <begin position="24"/>
        <end position="128"/>
    </location>
</feature>
<accession>A0A0P8BKE7</accession>
<dbReference type="Proteomes" id="UP000050465">
    <property type="component" value="Unassembled WGS sequence"/>
</dbReference>
<protein>
    <submittedName>
        <fullName evidence="4">Uncharacterized protein conserved in bacteria (DUF2325)</fullName>
    </submittedName>
</protein>
<evidence type="ECO:0000256" key="2">
    <source>
        <dbReference type="SAM" id="Coils"/>
    </source>
</evidence>
<gene>
    <name evidence="4" type="ORF">HLUCCA11_15685</name>
</gene>
<dbReference type="Pfam" id="PF10087">
    <property type="entry name" value="DUF2325"/>
    <property type="match status" value="1"/>
</dbReference>
<comment type="caution">
    <text evidence="4">The sequence shown here is derived from an EMBL/GenBank/DDBJ whole genome shotgun (WGS) entry which is preliminary data.</text>
</comment>
<name>A0A0P8BKE7_9CYAN</name>
<evidence type="ECO:0000313" key="5">
    <source>
        <dbReference type="Proteomes" id="UP000050465"/>
    </source>
</evidence>
<evidence type="ECO:0000256" key="3">
    <source>
        <dbReference type="SAM" id="MobiDB-lite"/>
    </source>
</evidence>
<dbReference type="Gene3D" id="1.10.287.1490">
    <property type="match status" value="1"/>
</dbReference>
<proteinExistence type="inferred from homology"/>
<sequence length="311" mass="35146">MFKSLIQPIQLFLQGATGKDRYQKQQLAQQLMRLQVAYDRLQENCGTLQQEHDTLQHKITQLQKKHEKLQRDRSLLQRDCNELNILFNYADKENKDLDTETSKMRSHIQKLESENAALQGRIAVLEHKLEIRAYNDPAYDADTASLDEASKRLLGNQADFSNSSDNLGDIFSNGNSNGNSKGDRTGNSNEDTAAEITIDLSNVSLALVGGHETTHREVAEELKKYGLKRCIHVPPHSRESNSRHQIRDKISNCDLVVTITSYVDHSVSNCVKQLKDTQVLTGEVIRVHCHGKSGVVREVLEYFASLEYLAS</sequence>
<comment type="similarity">
    <text evidence="1">Belongs to the UPF0751 family.</text>
</comment>
<evidence type="ECO:0000256" key="1">
    <source>
        <dbReference type="ARBA" id="ARBA00007189"/>
    </source>
</evidence>
<dbReference type="STRING" id="1666911.HLUCCA11_15685"/>